<dbReference type="AlphaFoldDB" id="A0A9D1A069"/>
<evidence type="ECO:0000313" key="7">
    <source>
        <dbReference type="Proteomes" id="UP000886886"/>
    </source>
</evidence>
<dbReference type="Proteomes" id="UP000886886">
    <property type="component" value="Unassembled WGS sequence"/>
</dbReference>
<dbReference type="GO" id="GO:0005524">
    <property type="term" value="F:ATP binding"/>
    <property type="evidence" value="ECO:0007669"/>
    <property type="project" value="UniProtKB-KW"/>
</dbReference>
<evidence type="ECO:0000256" key="4">
    <source>
        <dbReference type="ARBA" id="ARBA00022840"/>
    </source>
</evidence>
<dbReference type="InterPro" id="IPR027417">
    <property type="entry name" value="P-loop_NTPase"/>
</dbReference>
<evidence type="ECO:0000313" key="6">
    <source>
        <dbReference type="EMBL" id="HIQ98055.1"/>
    </source>
</evidence>
<dbReference type="SMART" id="SM00382">
    <property type="entry name" value="AAA"/>
    <property type="match status" value="1"/>
</dbReference>
<reference evidence="6" key="2">
    <citation type="journal article" date="2021" name="PeerJ">
        <title>Extensive microbial diversity within the chicken gut microbiome revealed by metagenomics and culture.</title>
        <authorList>
            <person name="Gilroy R."/>
            <person name="Ravi A."/>
            <person name="Getino M."/>
            <person name="Pursley I."/>
            <person name="Horton D.L."/>
            <person name="Alikhan N.F."/>
            <person name="Baker D."/>
            <person name="Gharbi K."/>
            <person name="Hall N."/>
            <person name="Watson M."/>
            <person name="Adriaenssens E.M."/>
            <person name="Foster-Nyarko E."/>
            <person name="Jarju S."/>
            <person name="Secka A."/>
            <person name="Antonio M."/>
            <person name="Oren A."/>
            <person name="Chaudhuri R.R."/>
            <person name="La Ragione R."/>
            <person name="Hildebrand F."/>
            <person name="Pallen M.J."/>
        </authorList>
    </citation>
    <scope>NUCLEOTIDE SEQUENCE</scope>
    <source>
        <strain evidence="6">ChiSjej3B21-11622</strain>
    </source>
</reference>
<accession>A0A9D1A069</accession>
<name>A0A9D1A069_9FIRM</name>
<dbReference type="PROSITE" id="PS00211">
    <property type="entry name" value="ABC_TRANSPORTER_1"/>
    <property type="match status" value="1"/>
</dbReference>
<dbReference type="Gene3D" id="3.40.50.300">
    <property type="entry name" value="P-loop containing nucleotide triphosphate hydrolases"/>
    <property type="match status" value="1"/>
</dbReference>
<dbReference type="InterPro" id="IPR003439">
    <property type="entry name" value="ABC_transporter-like_ATP-bd"/>
</dbReference>
<keyword evidence="3" id="KW-0547">Nucleotide-binding</keyword>
<dbReference type="CDD" id="cd03264">
    <property type="entry name" value="ABC_drug_resistance_like"/>
    <property type="match status" value="1"/>
</dbReference>
<evidence type="ECO:0000256" key="3">
    <source>
        <dbReference type="ARBA" id="ARBA00022741"/>
    </source>
</evidence>
<dbReference type="Pfam" id="PF00005">
    <property type="entry name" value="ABC_tran"/>
    <property type="match status" value="1"/>
</dbReference>
<dbReference type="InterPro" id="IPR017871">
    <property type="entry name" value="ABC_transporter-like_CS"/>
</dbReference>
<dbReference type="GO" id="GO:0016887">
    <property type="term" value="F:ATP hydrolysis activity"/>
    <property type="evidence" value="ECO:0007669"/>
    <property type="project" value="InterPro"/>
</dbReference>
<gene>
    <name evidence="6" type="ORF">IAB26_16015</name>
</gene>
<keyword evidence="4 6" id="KW-0067">ATP-binding</keyword>
<organism evidence="6 7">
    <name type="scientific">Candidatus Limivivens merdigallinarum</name>
    <dbReference type="NCBI Taxonomy" id="2840859"/>
    <lineage>
        <taxon>Bacteria</taxon>
        <taxon>Bacillati</taxon>
        <taxon>Bacillota</taxon>
        <taxon>Clostridia</taxon>
        <taxon>Lachnospirales</taxon>
        <taxon>Lachnospiraceae</taxon>
        <taxon>Lachnospiraceae incertae sedis</taxon>
        <taxon>Candidatus Limivivens</taxon>
    </lineage>
</organism>
<comment type="similarity">
    <text evidence="1">Belongs to the ABC transporter superfamily.</text>
</comment>
<evidence type="ECO:0000256" key="2">
    <source>
        <dbReference type="ARBA" id="ARBA00022448"/>
    </source>
</evidence>
<dbReference type="PANTHER" id="PTHR43335:SF2">
    <property type="entry name" value="ABC TRANSPORTER, ATP-BINDING PROTEIN"/>
    <property type="match status" value="1"/>
</dbReference>
<dbReference type="PANTHER" id="PTHR43335">
    <property type="entry name" value="ABC TRANSPORTER, ATP-BINDING PROTEIN"/>
    <property type="match status" value="1"/>
</dbReference>
<proteinExistence type="inferred from homology"/>
<evidence type="ECO:0000256" key="1">
    <source>
        <dbReference type="ARBA" id="ARBA00005417"/>
    </source>
</evidence>
<dbReference type="InterPro" id="IPR003593">
    <property type="entry name" value="AAA+_ATPase"/>
</dbReference>
<dbReference type="EMBL" id="DVFT01000231">
    <property type="protein sequence ID" value="HIQ98055.1"/>
    <property type="molecule type" value="Genomic_DNA"/>
</dbReference>
<reference evidence="6" key="1">
    <citation type="submission" date="2020-10" db="EMBL/GenBank/DDBJ databases">
        <authorList>
            <person name="Gilroy R."/>
        </authorList>
    </citation>
    <scope>NUCLEOTIDE SEQUENCE</scope>
    <source>
        <strain evidence="6">ChiSjej3B21-11622</strain>
    </source>
</reference>
<keyword evidence="2" id="KW-0813">Transport</keyword>
<evidence type="ECO:0000259" key="5">
    <source>
        <dbReference type="PROSITE" id="PS50893"/>
    </source>
</evidence>
<sequence length="293" mass="32699">MRLSMEHLSKRFGKKVAVQETNLCLKEGVYGFLGANGAGKTTLMQMVCGILTPTSGEIQIDGKRQQDCGEWFRDMLGYLPQEFGYPPGFTAREFLHYAASIKGLPWNAAKKKTEELLELTSLSGEAGKKIRTFSGGMKRRLGIAQALLNDPKILILDEPTAGLDPKERAFFRGMISDLAKDKLVLLSTHIVSDVEYIADEILMMKEGKMIMQGRPEKLIGSLEGKVWECTVPAEEWRAFEKTCRVVNAHHRGREIDARVLAEKPPKASARMAEPGLEDLYLSCFMEQGEASRL</sequence>
<feature type="domain" description="ABC transporter" evidence="5">
    <location>
        <begin position="3"/>
        <end position="231"/>
    </location>
</feature>
<comment type="caution">
    <text evidence="6">The sequence shown here is derived from an EMBL/GenBank/DDBJ whole genome shotgun (WGS) entry which is preliminary data.</text>
</comment>
<dbReference type="PROSITE" id="PS50893">
    <property type="entry name" value="ABC_TRANSPORTER_2"/>
    <property type="match status" value="1"/>
</dbReference>
<protein>
    <submittedName>
        <fullName evidence="6">ABC transporter ATP-binding protein</fullName>
    </submittedName>
</protein>
<dbReference type="SUPFAM" id="SSF52540">
    <property type="entry name" value="P-loop containing nucleoside triphosphate hydrolases"/>
    <property type="match status" value="1"/>
</dbReference>